<keyword evidence="3" id="KW-0012">Acyltransferase</keyword>
<keyword evidence="3" id="KW-0808">Transferase</keyword>
<feature type="transmembrane region" description="Helical" evidence="1">
    <location>
        <begin position="72"/>
        <end position="90"/>
    </location>
</feature>
<evidence type="ECO:0000313" key="3">
    <source>
        <dbReference type="EMBL" id="KAA3928124.1"/>
    </source>
</evidence>
<gene>
    <name evidence="3" type="ORF">F3F25_13555</name>
    <name evidence="4" type="ORF">PO382_15095</name>
</gene>
<dbReference type="RefSeq" id="WP_061448685.1">
    <property type="nucleotide sequence ID" value="NZ_CAXTIO010000022.1"/>
</dbReference>
<comment type="caution">
    <text evidence="3">The sequence shown here is derived from an EMBL/GenBank/DDBJ whole genome shotgun (WGS) entry which is preliminary data.</text>
</comment>
<feature type="transmembrane region" description="Helical" evidence="1">
    <location>
        <begin position="125"/>
        <end position="144"/>
    </location>
</feature>
<dbReference type="Proteomes" id="UP001219389">
    <property type="component" value="Unassembled WGS sequence"/>
</dbReference>
<keyword evidence="1" id="KW-0472">Membrane</keyword>
<protein>
    <submittedName>
        <fullName evidence="3">Acyltransferase</fullName>
    </submittedName>
</protein>
<feature type="transmembrane region" description="Helical" evidence="1">
    <location>
        <begin position="184"/>
        <end position="204"/>
    </location>
</feature>
<proteinExistence type="predicted"/>
<feature type="transmembrane region" description="Helical" evidence="1">
    <location>
        <begin position="274"/>
        <end position="294"/>
    </location>
</feature>
<reference evidence="3 5" key="1">
    <citation type="journal article" date="2019" name="Nat. Med.">
        <title>A library of human gut bacterial isolates paired with longitudinal multiomics data enables mechanistic microbiome research.</title>
        <authorList>
            <person name="Poyet M."/>
            <person name="Groussin M."/>
            <person name="Gibbons S.M."/>
            <person name="Avila-Pacheco J."/>
            <person name="Jiang X."/>
            <person name="Kearney S.M."/>
            <person name="Perrotta A.R."/>
            <person name="Berdy B."/>
            <person name="Zhao S."/>
            <person name="Lieberman T.D."/>
            <person name="Swanson P.K."/>
            <person name="Smith M."/>
            <person name="Roesemann S."/>
            <person name="Alexander J.E."/>
            <person name="Rich S.A."/>
            <person name="Livny J."/>
            <person name="Vlamakis H."/>
            <person name="Clish C."/>
            <person name="Bullock K."/>
            <person name="Deik A."/>
            <person name="Scott J."/>
            <person name="Pierce K.A."/>
            <person name="Xavier R.J."/>
            <person name="Alm E.J."/>
        </authorList>
    </citation>
    <scope>NUCLEOTIDE SEQUENCE [LARGE SCALE GENOMIC DNA]</scope>
    <source>
        <strain evidence="3 5">BIOML-A160</strain>
    </source>
</reference>
<evidence type="ECO:0000313" key="5">
    <source>
        <dbReference type="Proteomes" id="UP000365824"/>
    </source>
</evidence>
<dbReference type="InterPro" id="IPR002656">
    <property type="entry name" value="Acyl_transf_3_dom"/>
</dbReference>
<dbReference type="GO" id="GO:0016747">
    <property type="term" value="F:acyltransferase activity, transferring groups other than amino-acyl groups"/>
    <property type="evidence" value="ECO:0007669"/>
    <property type="project" value="InterPro"/>
</dbReference>
<feature type="transmembrane region" description="Helical" evidence="1">
    <location>
        <begin position="31"/>
        <end position="56"/>
    </location>
</feature>
<dbReference type="EMBL" id="VWLB01000021">
    <property type="protein sequence ID" value="KAA3928124.1"/>
    <property type="molecule type" value="Genomic_DNA"/>
</dbReference>
<keyword evidence="1" id="KW-1133">Transmembrane helix</keyword>
<sequence length="319" mass="37188">MKQRNISIDILKCFAALIITNSHMDILYPKFGALATGGAIGDALFFFCSGFTLFLGRMGRFDNWYKRRINRIYPTIFAWAILGSLLFGYQNNINNVLLSGGGWFVSCIMLYYVLLYFIQRYMFKYLRLAFMAVAIACAVYFMLINTPMDFNMYGAGYFKWFHFFMFMLMGAMMGISQREYKYHFVWDGLKLIGCVVAFYALYAFKDIAVYNKFQMLTWIPLLGTVFYFFKLCNSDFMKKAYHHCTVGWIIKLVGGLCLEIYLVQTALFTDKMNAVFPLNLIVMFAIIVFAAYILRCSARLFAQTFKDMDYDWRAVFKAV</sequence>
<reference evidence="4" key="2">
    <citation type="submission" date="2022-10" db="EMBL/GenBank/DDBJ databases">
        <title>Human gut microbiome strain richness.</title>
        <authorList>
            <person name="Chen-Liaw A."/>
        </authorList>
    </citation>
    <scope>NUCLEOTIDE SEQUENCE</scope>
    <source>
        <strain evidence="4">BSD2780120875st1_E1_BSD2780120875_150330</strain>
    </source>
</reference>
<dbReference type="EMBL" id="JAQNZF010000019">
    <property type="protein sequence ID" value="MDC2743548.1"/>
    <property type="molecule type" value="Genomic_DNA"/>
</dbReference>
<dbReference type="Pfam" id="PF01757">
    <property type="entry name" value="Acyl_transf_3"/>
    <property type="match status" value="1"/>
</dbReference>
<organism evidence="3 5">
    <name type="scientific">Bacteroides ovatus</name>
    <dbReference type="NCBI Taxonomy" id="28116"/>
    <lineage>
        <taxon>Bacteria</taxon>
        <taxon>Pseudomonadati</taxon>
        <taxon>Bacteroidota</taxon>
        <taxon>Bacteroidia</taxon>
        <taxon>Bacteroidales</taxon>
        <taxon>Bacteroidaceae</taxon>
        <taxon>Bacteroides</taxon>
    </lineage>
</organism>
<feature type="transmembrane region" description="Helical" evidence="1">
    <location>
        <begin position="210"/>
        <end position="229"/>
    </location>
</feature>
<feature type="domain" description="Acyltransferase 3" evidence="2">
    <location>
        <begin position="5"/>
        <end position="294"/>
    </location>
</feature>
<dbReference type="AlphaFoldDB" id="A0A139KKR9"/>
<feature type="transmembrane region" description="Helical" evidence="1">
    <location>
        <begin position="241"/>
        <end position="262"/>
    </location>
</feature>
<keyword evidence="1" id="KW-0812">Transmembrane</keyword>
<evidence type="ECO:0000256" key="1">
    <source>
        <dbReference type="SAM" id="Phobius"/>
    </source>
</evidence>
<evidence type="ECO:0000313" key="4">
    <source>
        <dbReference type="EMBL" id="MDC2743548.1"/>
    </source>
</evidence>
<evidence type="ECO:0000259" key="2">
    <source>
        <dbReference type="Pfam" id="PF01757"/>
    </source>
</evidence>
<feature type="transmembrane region" description="Helical" evidence="1">
    <location>
        <begin position="96"/>
        <end position="118"/>
    </location>
</feature>
<accession>A0A139KKR9</accession>
<dbReference type="Proteomes" id="UP000365824">
    <property type="component" value="Unassembled WGS sequence"/>
</dbReference>
<name>A0A139KKR9_BACOV</name>
<feature type="transmembrane region" description="Helical" evidence="1">
    <location>
        <begin position="150"/>
        <end position="172"/>
    </location>
</feature>